<gene>
    <name evidence="2" type="ORF">GCM10025874_12120</name>
</gene>
<dbReference type="GO" id="GO:0016491">
    <property type="term" value="F:oxidoreductase activity"/>
    <property type="evidence" value="ECO:0007669"/>
    <property type="project" value="InterPro"/>
</dbReference>
<dbReference type="AlphaFoldDB" id="A0AA37X8Y2"/>
<dbReference type="PANTHER" id="PTHR36151">
    <property type="entry name" value="BLR2777 PROTEIN"/>
    <property type="match status" value="1"/>
</dbReference>
<evidence type="ECO:0000313" key="3">
    <source>
        <dbReference type="Proteomes" id="UP001157160"/>
    </source>
</evidence>
<sequence>MASQAFRELASEGVLLLGGARAILLQVADPVVGAGVAAHSDFANRPVHRLDATLRYVYAVVLGDEQAAAEAPRHVNRAHTPVRGASDPERQRWVAATLYDTAVQVQERLGGPIPHPLAEEMLREYAALGTRLRMPAELWPGDRAAFAAYWEGSLAGLEVGEDARRIAQDLLHPSHPPLALRLALPLVRLVTAGLLPPALRAAYGLPWDARRARRYERTMNAIAVVNRLLPRRVRSWPARRYLAGRGLSGRSRGASTGR</sequence>
<feature type="domain" description="ER-bound oxygenase mpaB/mpaB'/Rubber oxygenase catalytic" evidence="1">
    <location>
        <begin position="9"/>
        <end position="223"/>
    </location>
</feature>
<dbReference type="Pfam" id="PF09995">
    <property type="entry name" value="MPAB_Lcp_cat"/>
    <property type="match status" value="1"/>
</dbReference>
<protein>
    <recommendedName>
        <fullName evidence="1">ER-bound oxygenase mpaB/mpaB'/Rubber oxygenase catalytic domain-containing protein</fullName>
    </recommendedName>
</protein>
<evidence type="ECO:0000313" key="2">
    <source>
        <dbReference type="EMBL" id="GMA27959.1"/>
    </source>
</evidence>
<proteinExistence type="predicted"/>
<dbReference type="RefSeq" id="WP_284230992.1">
    <property type="nucleotide sequence ID" value="NZ_BSUL01000001.1"/>
</dbReference>
<dbReference type="PANTHER" id="PTHR36151:SF3">
    <property type="entry name" value="ER-BOUND OXYGENASE MPAB_MPAB'_RUBBER OXYGENASE CATALYTIC DOMAIN-CONTAINING PROTEIN"/>
    <property type="match status" value="1"/>
</dbReference>
<reference evidence="2 3" key="1">
    <citation type="journal article" date="2014" name="Int. J. Syst. Evol. Microbiol.">
        <title>Complete genome sequence of Corynebacterium casei LMG S-19264T (=DSM 44701T), isolated from a smear-ripened cheese.</title>
        <authorList>
            <consortium name="US DOE Joint Genome Institute (JGI-PGF)"/>
            <person name="Walter F."/>
            <person name="Albersmeier A."/>
            <person name="Kalinowski J."/>
            <person name="Ruckert C."/>
        </authorList>
    </citation>
    <scope>NUCLEOTIDE SEQUENCE [LARGE SCALE GENOMIC DNA]</scope>
    <source>
        <strain evidence="2 3">NBRC 112289</strain>
    </source>
</reference>
<dbReference type="Proteomes" id="UP001157160">
    <property type="component" value="Unassembled WGS sequence"/>
</dbReference>
<dbReference type="EMBL" id="BSUL01000001">
    <property type="protein sequence ID" value="GMA27959.1"/>
    <property type="molecule type" value="Genomic_DNA"/>
</dbReference>
<dbReference type="InterPro" id="IPR018713">
    <property type="entry name" value="MPAB/Lcp_cat_dom"/>
</dbReference>
<keyword evidence="3" id="KW-1185">Reference proteome</keyword>
<organism evidence="2 3">
    <name type="scientific">Arenivirga flava</name>
    <dbReference type="NCBI Taxonomy" id="1930060"/>
    <lineage>
        <taxon>Bacteria</taxon>
        <taxon>Bacillati</taxon>
        <taxon>Actinomycetota</taxon>
        <taxon>Actinomycetes</taxon>
        <taxon>Micrococcales</taxon>
        <taxon>Microbacteriaceae</taxon>
        <taxon>Arenivirga</taxon>
    </lineage>
</organism>
<name>A0AA37X8Y2_9MICO</name>
<evidence type="ECO:0000259" key="1">
    <source>
        <dbReference type="Pfam" id="PF09995"/>
    </source>
</evidence>
<comment type="caution">
    <text evidence="2">The sequence shown here is derived from an EMBL/GenBank/DDBJ whole genome shotgun (WGS) entry which is preliminary data.</text>
</comment>
<accession>A0AA37X8Y2</accession>